<sequence>MAEKIISFIMSGGVGTRLWPLSREDFPKQFHDLSGKGSMVSGTVKRMNARPSGHGPIFLIASEAHEYRLRHDIAGLPLNGGRPIFEPLGRNTAAAVALATVITLAEYGDKLILVAPSDHEISTDDDFWKTIHEGEEAARSGRIVVFGIHPDKPETGYGYVETGQEKNGVYDVIRFVEKPDVETAKKYLQSGNFLWNSGIFLFSAETMKKAFLEFQPEIWNKTVEALKSAHTDISGTWLNYEHYAAIPSNSVDYAIMEHVKDIALVPARFRWNDLGSWQSLLNQQSSPTPPDENGNVIIGDVVAINCHGSYLRSEAGLLSAVGLHNMAVVATTDATFVAPVKESQNVRDVVATLEKAGRLETKFTPAADKIPQSGAYLTRVEHWLFDEALPLWSTRGVDEKGGFYEALGFDSMPVLRAKRMRTMARQIYAFAMAGEMGWDGPYKELIDHGLEFIGKNGRTDRGGWVLQLSQDGKVLDATEDSYDQACVLLALAHAHRVGNKKALPLAMETFSFIDLHLADKNGKGFFENAKADGEKTFRRSNPHMHLFESFMAWYDVTGDRDYLERAERIVDLFKEHFFDEDSWTLAEYYDKDWQRAPAPDGDICEPGHHFEWSSLLVDFSKKTNDRTVIKLAKKLYASAIANGLNRKTGLAYNTISRHGMPIDTNSRSWPQTEAIKAALALDGNDGPDLKPEIEARVGRLFRWHIDAAPKGLWIDLISENGRAIAEDVPASIFYHMITALTQYQKFAQHWKVA</sequence>
<dbReference type="InterPro" id="IPR034116">
    <property type="entry name" value="AGE_dom"/>
</dbReference>
<accession>A0A1R0FA80</accession>
<dbReference type="SUPFAM" id="SSF159283">
    <property type="entry name" value="Guanosine diphospho-D-mannose pyrophosphorylase/mannose-6-phosphate isomerase linker domain"/>
    <property type="match status" value="1"/>
</dbReference>
<dbReference type="SUPFAM" id="SSF53448">
    <property type="entry name" value="Nucleotide-diphospho-sugar transferases"/>
    <property type="match status" value="1"/>
</dbReference>
<dbReference type="GO" id="GO:0004475">
    <property type="term" value="F:mannose-1-phosphate guanylyltransferase (GTP) activity"/>
    <property type="evidence" value="ECO:0007669"/>
    <property type="project" value="InterPro"/>
</dbReference>
<dbReference type="CDD" id="cd02509">
    <property type="entry name" value="GDP-M1P_Guanylyltransferase"/>
    <property type="match status" value="1"/>
</dbReference>
<dbReference type="GO" id="GO:0005975">
    <property type="term" value="P:carbohydrate metabolic process"/>
    <property type="evidence" value="ECO:0007669"/>
    <property type="project" value="InterPro"/>
</dbReference>
<dbReference type="InterPro" id="IPR054566">
    <property type="entry name" value="ManC/GMP-like_b-helix"/>
</dbReference>
<dbReference type="InterPro" id="IPR049577">
    <property type="entry name" value="GMPP_N"/>
</dbReference>
<dbReference type="Gene3D" id="1.50.10.10">
    <property type="match status" value="1"/>
</dbReference>
<dbReference type="GO" id="GO:0016853">
    <property type="term" value="F:isomerase activity"/>
    <property type="evidence" value="ECO:0007669"/>
    <property type="project" value="UniProtKB-KW"/>
</dbReference>
<reference evidence="5 6" key="1">
    <citation type="submission" date="2016-12" db="EMBL/GenBank/DDBJ databases">
        <title>Comparative genomics of Bartonella apis.</title>
        <authorList>
            <person name="Engel P."/>
        </authorList>
    </citation>
    <scope>NUCLEOTIDE SEQUENCE [LARGE SCALE GENOMIC DNA]</scope>
    <source>
        <strain evidence="5 6">PEB0149</strain>
    </source>
</reference>
<keyword evidence="2 5" id="KW-0413">Isomerase</keyword>
<dbReference type="Pfam" id="PF07221">
    <property type="entry name" value="GlcNAc_2-epim"/>
    <property type="match status" value="1"/>
</dbReference>
<evidence type="ECO:0000259" key="4">
    <source>
        <dbReference type="Pfam" id="PF22640"/>
    </source>
</evidence>
<protein>
    <submittedName>
        <fullName evidence="5">Mannose-1-phosphate guanylyltransferase / mannose-6-phosphate isomerase</fullName>
    </submittedName>
</protein>
<gene>
    <name evidence="5" type="ORF">PEB0149_013170</name>
</gene>
<dbReference type="InterPro" id="IPR029044">
    <property type="entry name" value="Nucleotide-diphossugar_trans"/>
</dbReference>
<dbReference type="InterPro" id="IPR008928">
    <property type="entry name" value="6-hairpin_glycosidase_sf"/>
</dbReference>
<dbReference type="InterPro" id="IPR012341">
    <property type="entry name" value="6hp_glycosidase-like_sf"/>
</dbReference>
<comment type="similarity">
    <text evidence="1">Belongs to the N-acylglucosamine 2-epimerase family.</text>
</comment>
<dbReference type="OrthoDB" id="9806359at2"/>
<proteinExistence type="inferred from homology"/>
<dbReference type="Pfam" id="PF22640">
    <property type="entry name" value="ManC_GMP_beta-helix"/>
    <property type="match status" value="1"/>
</dbReference>
<dbReference type="PANTHER" id="PTHR46390">
    <property type="entry name" value="MANNOSE-1-PHOSPHATE GUANYLYLTRANSFERASE"/>
    <property type="match status" value="1"/>
</dbReference>
<dbReference type="Proteomes" id="UP000187344">
    <property type="component" value="Unassembled WGS sequence"/>
</dbReference>
<organism evidence="5 6">
    <name type="scientific">Bartonella apis</name>
    <dbReference type="NCBI Taxonomy" id="1686310"/>
    <lineage>
        <taxon>Bacteria</taxon>
        <taxon>Pseudomonadati</taxon>
        <taxon>Pseudomonadota</taxon>
        <taxon>Alphaproteobacteria</taxon>
        <taxon>Hyphomicrobiales</taxon>
        <taxon>Bartonellaceae</taxon>
        <taxon>Bartonella</taxon>
    </lineage>
</organism>
<evidence type="ECO:0000259" key="3">
    <source>
        <dbReference type="Pfam" id="PF00483"/>
    </source>
</evidence>
<evidence type="ECO:0000313" key="6">
    <source>
        <dbReference type="Proteomes" id="UP000187344"/>
    </source>
</evidence>
<dbReference type="Gene3D" id="3.90.550.10">
    <property type="entry name" value="Spore Coat Polysaccharide Biosynthesis Protein SpsA, Chain A"/>
    <property type="match status" value="1"/>
</dbReference>
<dbReference type="RefSeq" id="WP_075869042.1">
    <property type="nucleotide sequence ID" value="NZ_CAMKXQ010000008.1"/>
</dbReference>
<evidence type="ECO:0000256" key="1">
    <source>
        <dbReference type="ARBA" id="ARBA00008558"/>
    </source>
</evidence>
<dbReference type="InterPro" id="IPR005835">
    <property type="entry name" value="NTP_transferase_dom"/>
</dbReference>
<dbReference type="InterPro" id="IPR051161">
    <property type="entry name" value="Mannose-6P_isomerase_type2"/>
</dbReference>
<keyword evidence="5" id="KW-0808">Transferase</keyword>
<dbReference type="GO" id="GO:0009298">
    <property type="term" value="P:GDP-mannose biosynthetic process"/>
    <property type="evidence" value="ECO:0007669"/>
    <property type="project" value="TreeGrafter"/>
</dbReference>
<name>A0A1R0FA80_9HYPH</name>
<dbReference type="SUPFAM" id="SSF48208">
    <property type="entry name" value="Six-hairpin glycosidases"/>
    <property type="match status" value="1"/>
</dbReference>
<comment type="caution">
    <text evidence="5">The sequence shown here is derived from an EMBL/GenBank/DDBJ whole genome shotgun (WGS) entry which is preliminary data.</text>
</comment>
<dbReference type="CDD" id="cd00249">
    <property type="entry name" value="AGE"/>
    <property type="match status" value="1"/>
</dbReference>
<evidence type="ECO:0000256" key="2">
    <source>
        <dbReference type="ARBA" id="ARBA00023235"/>
    </source>
</evidence>
<dbReference type="Pfam" id="PF00483">
    <property type="entry name" value="NTP_transferase"/>
    <property type="match status" value="1"/>
</dbReference>
<feature type="domain" description="MannoseP isomerase/GMP-like beta-helix" evidence="4">
    <location>
        <begin position="299"/>
        <end position="353"/>
    </location>
</feature>
<dbReference type="AlphaFoldDB" id="A0A1R0FA80"/>
<keyword evidence="5" id="KW-0548">Nucleotidyltransferase</keyword>
<dbReference type="PANTHER" id="PTHR46390:SF1">
    <property type="entry name" value="MANNOSE-1-PHOSPHATE GUANYLYLTRANSFERASE"/>
    <property type="match status" value="1"/>
</dbReference>
<dbReference type="InterPro" id="IPR010819">
    <property type="entry name" value="AGE/CE"/>
</dbReference>
<evidence type="ECO:0000313" key="5">
    <source>
        <dbReference type="EMBL" id="OLY43876.1"/>
    </source>
</evidence>
<feature type="domain" description="Nucleotidyl transferase" evidence="3">
    <location>
        <begin position="8"/>
        <end position="284"/>
    </location>
</feature>
<dbReference type="EMBL" id="LXYT01000001">
    <property type="protein sequence ID" value="OLY43876.1"/>
    <property type="molecule type" value="Genomic_DNA"/>
</dbReference>
<keyword evidence="6" id="KW-1185">Reference proteome</keyword>